<dbReference type="EMBL" id="WOEZ01000300">
    <property type="protein sequence ID" value="NPT62076.1"/>
    <property type="molecule type" value="Genomic_DNA"/>
</dbReference>
<reference evidence="1 2" key="1">
    <citation type="submission" date="2019-11" db="EMBL/GenBank/DDBJ databases">
        <title>Metabolism of dissolved organic matter in forest soils.</title>
        <authorList>
            <person name="Cyle K.T."/>
            <person name="Wilhelm R.C."/>
            <person name="Martinez C.E."/>
        </authorList>
    </citation>
    <scope>NUCLEOTIDE SEQUENCE [LARGE SCALE GENOMIC DNA]</scope>
    <source>
        <strain evidence="1 2">5N</strain>
    </source>
</reference>
<name>A0A972NYC6_9BURK</name>
<proteinExistence type="predicted"/>
<dbReference type="RefSeq" id="WP_172178293.1">
    <property type="nucleotide sequence ID" value="NZ_WOEZ01000300.1"/>
</dbReference>
<sequence>MIATIHLDWRNIRCLKDGRHRLKHVDASGSTQHGKAPCPQSGITGQMKVSALTATMFCGSQAAQAAPLCDTESVFCFPCEHIAVFGPPSNGGPF</sequence>
<evidence type="ECO:0000313" key="2">
    <source>
        <dbReference type="Proteomes" id="UP000655523"/>
    </source>
</evidence>
<organism evidence="1 2">
    <name type="scientific">Paraburkholderia elongata</name>
    <dbReference type="NCBI Taxonomy" id="2675747"/>
    <lineage>
        <taxon>Bacteria</taxon>
        <taxon>Pseudomonadati</taxon>
        <taxon>Pseudomonadota</taxon>
        <taxon>Betaproteobacteria</taxon>
        <taxon>Burkholderiales</taxon>
        <taxon>Burkholderiaceae</taxon>
        <taxon>Paraburkholderia</taxon>
    </lineage>
</organism>
<dbReference type="Proteomes" id="UP000655523">
    <property type="component" value="Unassembled WGS sequence"/>
</dbReference>
<comment type="caution">
    <text evidence="1">The sequence shown here is derived from an EMBL/GenBank/DDBJ whole genome shotgun (WGS) entry which is preliminary data.</text>
</comment>
<keyword evidence="2" id="KW-1185">Reference proteome</keyword>
<protein>
    <submittedName>
        <fullName evidence="1">Uncharacterized protein</fullName>
    </submittedName>
</protein>
<dbReference type="AlphaFoldDB" id="A0A972NYC6"/>
<evidence type="ECO:0000313" key="1">
    <source>
        <dbReference type="EMBL" id="NPT62076.1"/>
    </source>
</evidence>
<gene>
    <name evidence="1" type="ORF">GNZ13_48095</name>
</gene>
<accession>A0A972NYC6</accession>